<dbReference type="Proteomes" id="UP001419268">
    <property type="component" value="Unassembled WGS sequence"/>
</dbReference>
<name>A0AAP0KU00_9MAGN</name>
<gene>
    <name evidence="1" type="ORF">Scep_004784</name>
</gene>
<evidence type="ECO:0000313" key="2">
    <source>
        <dbReference type="Proteomes" id="UP001419268"/>
    </source>
</evidence>
<proteinExistence type="predicted"/>
<keyword evidence="2" id="KW-1185">Reference proteome</keyword>
<evidence type="ECO:0000313" key="1">
    <source>
        <dbReference type="EMBL" id="KAK9158210.1"/>
    </source>
</evidence>
<comment type="caution">
    <text evidence="1">The sequence shown here is derived from an EMBL/GenBank/DDBJ whole genome shotgun (WGS) entry which is preliminary data.</text>
</comment>
<accession>A0AAP0KU00</accession>
<protein>
    <submittedName>
        <fullName evidence="1">Uncharacterized protein</fullName>
    </submittedName>
</protein>
<dbReference type="AlphaFoldDB" id="A0AAP0KU00"/>
<dbReference type="EMBL" id="JBBNAG010000002">
    <property type="protein sequence ID" value="KAK9158210.1"/>
    <property type="molecule type" value="Genomic_DNA"/>
</dbReference>
<organism evidence="1 2">
    <name type="scientific">Stephania cephalantha</name>
    <dbReference type="NCBI Taxonomy" id="152367"/>
    <lineage>
        <taxon>Eukaryota</taxon>
        <taxon>Viridiplantae</taxon>
        <taxon>Streptophyta</taxon>
        <taxon>Embryophyta</taxon>
        <taxon>Tracheophyta</taxon>
        <taxon>Spermatophyta</taxon>
        <taxon>Magnoliopsida</taxon>
        <taxon>Ranunculales</taxon>
        <taxon>Menispermaceae</taxon>
        <taxon>Menispermoideae</taxon>
        <taxon>Cissampelideae</taxon>
        <taxon>Stephania</taxon>
    </lineage>
</organism>
<reference evidence="1 2" key="1">
    <citation type="submission" date="2024-01" db="EMBL/GenBank/DDBJ databases">
        <title>Genome assemblies of Stephania.</title>
        <authorList>
            <person name="Yang L."/>
        </authorList>
    </citation>
    <scope>NUCLEOTIDE SEQUENCE [LARGE SCALE GENOMIC DNA]</scope>
    <source>
        <strain evidence="1">JXDWG</strain>
        <tissue evidence="1">Leaf</tissue>
    </source>
</reference>
<sequence>MFKGCAPYFLVENPKVIGSSTCDVGPISRYSSNRGMWSRHRHNQLRSHDVIWNNTFKGAPIHDIAFYFGPMQFMDIVQPHNPIRVLQQMGYVERILTEPYRPIGADRRSMANLYNVKYSYEAQFLEDLEGHLESIEQHSEKAKYPY</sequence>